<reference evidence="1" key="1">
    <citation type="submission" date="2024-05" db="EMBL/GenBank/DDBJ databases">
        <title>Planctomycetes of the genus Singulisphaera possess chitinolytic capabilities.</title>
        <authorList>
            <person name="Ivanova A."/>
        </authorList>
    </citation>
    <scope>NUCLEOTIDE SEQUENCE</scope>
    <source>
        <strain evidence="1">Ch08T</strain>
    </source>
</reference>
<name>A0AAU7CC10_9BACT</name>
<proteinExistence type="predicted"/>
<protein>
    <submittedName>
        <fullName evidence="1">DUF1501 domain-containing protein</fullName>
    </submittedName>
</protein>
<evidence type="ECO:0000313" key="1">
    <source>
        <dbReference type="EMBL" id="XBH02774.1"/>
    </source>
</evidence>
<gene>
    <name evidence="1" type="ORF">V5E97_31325</name>
</gene>
<sequence length="470" mass="51666">MSEPCTNRMISRREMLARASGGFGAIALAGLLAEQQAFALTADPLSPQPPHFVPKAKRVIFLYMTGGVSHVDTFDPKPLLMAGHGKSITVDNWQGKKGAFQRFFKRPNWEFRPGGRCGTEISDLFPHVRERADDLCVIRSMSSDHTNHYEGTLGMHTGSFTFARPSIGAWVSYGLGTENRNLPSFMVIAPAAPYAGTQTWASDFLPGCHQGTHVVPGPTPIPNVRPLISVEARQKRELELIARADRRHLAERPADAALEARIRSFETAFGMQNEAPHAFDLSGESDATLALYGLERGQTTGFGWQCLVARRLAERGVRFVELIDTGSSGNWDSHGNMQDHAGLAQKVDRPIAGLLTDLRQRGLLDDTLVVWTTEFGRTPYHEQAGHTGREHHHQAFSSWLAGGGVKGGIAHGATDDYGVAVAQDRVHVHDFHATILHLLGLDHERLTFRHVGRDYRLTDVSGDVVKEIIA</sequence>
<dbReference type="Pfam" id="PF07394">
    <property type="entry name" value="DUF1501"/>
    <property type="match status" value="1"/>
</dbReference>
<dbReference type="PROSITE" id="PS51318">
    <property type="entry name" value="TAT"/>
    <property type="match status" value="1"/>
</dbReference>
<dbReference type="PANTHER" id="PTHR43737:SF1">
    <property type="entry name" value="DUF1501 DOMAIN-CONTAINING PROTEIN"/>
    <property type="match status" value="1"/>
</dbReference>
<dbReference type="RefSeq" id="WP_406695515.1">
    <property type="nucleotide sequence ID" value="NZ_CP155447.1"/>
</dbReference>
<dbReference type="EMBL" id="CP155447">
    <property type="protein sequence ID" value="XBH02774.1"/>
    <property type="molecule type" value="Genomic_DNA"/>
</dbReference>
<dbReference type="AlphaFoldDB" id="A0AAU7CC10"/>
<dbReference type="SUPFAM" id="SSF53649">
    <property type="entry name" value="Alkaline phosphatase-like"/>
    <property type="match status" value="1"/>
</dbReference>
<dbReference type="InterPro" id="IPR017850">
    <property type="entry name" value="Alkaline_phosphatase_core_sf"/>
</dbReference>
<organism evidence="1">
    <name type="scientific">Singulisphaera sp. Ch08</name>
    <dbReference type="NCBI Taxonomy" id="3120278"/>
    <lineage>
        <taxon>Bacteria</taxon>
        <taxon>Pseudomonadati</taxon>
        <taxon>Planctomycetota</taxon>
        <taxon>Planctomycetia</taxon>
        <taxon>Isosphaerales</taxon>
        <taxon>Isosphaeraceae</taxon>
        <taxon>Singulisphaera</taxon>
    </lineage>
</organism>
<dbReference type="PANTHER" id="PTHR43737">
    <property type="entry name" value="BLL7424 PROTEIN"/>
    <property type="match status" value="1"/>
</dbReference>
<dbReference type="InterPro" id="IPR010869">
    <property type="entry name" value="DUF1501"/>
</dbReference>
<dbReference type="InterPro" id="IPR006311">
    <property type="entry name" value="TAT_signal"/>
</dbReference>
<accession>A0AAU7CC10</accession>
<dbReference type="Gene3D" id="3.40.720.10">
    <property type="entry name" value="Alkaline Phosphatase, subunit A"/>
    <property type="match status" value="1"/>
</dbReference>